<evidence type="ECO:0000256" key="3">
    <source>
        <dbReference type="ARBA" id="ARBA00022475"/>
    </source>
</evidence>
<keyword evidence="3" id="KW-1003">Cell membrane</keyword>
<sequence length="162" mass="16396">MNEHLDTLLRLLAATACGGVLGWERQARDKSAGLRTNILVAVGAATAAVTAMHLREQILAPGEAVVSADPIRIVSGVIGGLGFLGAGAILQSRGEVHGMTTAATIWVVGGIGVACGLGDYATAGIATGVAFLALWLLGRLQHSSLAPSSLQKDGDSAERATD</sequence>
<evidence type="ECO:0000256" key="4">
    <source>
        <dbReference type="ARBA" id="ARBA00022692"/>
    </source>
</evidence>
<evidence type="ECO:0000313" key="9">
    <source>
        <dbReference type="EMBL" id="TWT88457.1"/>
    </source>
</evidence>
<dbReference type="InterPro" id="IPR003416">
    <property type="entry name" value="MgtC/SapB/SrpB/YhiD_fam"/>
</dbReference>
<evidence type="ECO:0000256" key="2">
    <source>
        <dbReference type="ARBA" id="ARBA00009298"/>
    </source>
</evidence>
<dbReference type="OrthoDB" id="9811198at2"/>
<evidence type="ECO:0000256" key="6">
    <source>
        <dbReference type="ARBA" id="ARBA00023136"/>
    </source>
</evidence>
<dbReference type="AlphaFoldDB" id="A0A5C5ZNG9"/>
<proteinExistence type="inferred from homology"/>
<keyword evidence="4 7" id="KW-0812">Transmembrane</keyword>
<feature type="domain" description="MgtC/SapB/SrpB/YhiD N-terminal" evidence="8">
    <location>
        <begin position="11"/>
        <end position="141"/>
    </location>
</feature>
<evidence type="ECO:0000256" key="5">
    <source>
        <dbReference type="ARBA" id="ARBA00022989"/>
    </source>
</evidence>
<reference evidence="9 10" key="1">
    <citation type="submission" date="2019-02" db="EMBL/GenBank/DDBJ databases">
        <title>Deep-cultivation of Planctomycetes and their phenomic and genomic characterization uncovers novel biology.</title>
        <authorList>
            <person name="Wiegand S."/>
            <person name="Jogler M."/>
            <person name="Boedeker C."/>
            <person name="Pinto D."/>
            <person name="Vollmers J."/>
            <person name="Rivas-Marin E."/>
            <person name="Kohn T."/>
            <person name="Peeters S.H."/>
            <person name="Heuer A."/>
            <person name="Rast P."/>
            <person name="Oberbeckmann S."/>
            <person name="Bunk B."/>
            <person name="Jeske O."/>
            <person name="Meyerdierks A."/>
            <person name="Storesund J.E."/>
            <person name="Kallscheuer N."/>
            <person name="Luecker S."/>
            <person name="Lage O.M."/>
            <person name="Pohl T."/>
            <person name="Merkel B.J."/>
            <person name="Hornburger P."/>
            <person name="Mueller R.-W."/>
            <person name="Bruemmer F."/>
            <person name="Labrenz M."/>
            <person name="Spormann A.M."/>
            <person name="Op Den Camp H."/>
            <person name="Overmann J."/>
            <person name="Amann R."/>
            <person name="Jetten M.S.M."/>
            <person name="Mascher T."/>
            <person name="Medema M.H."/>
            <person name="Devos D.P."/>
            <person name="Kaster A.-K."/>
            <person name="Ovreas L."/>
            <person name="Rohde M."/>
            <person name="Galperin M.Y."/>
            <person name="Jogler C."/>
        </authorList>
    </citation>
    <scope>NUCLEOTIDE SEQUENCE [LARGE SCALE GENOMIC DNA]</scope>
    <source>
        <strain evidence="9 10">Mal64</strain>
    </source>
</reference>
<dbReference type="PANTHER" id="PTHR33778">
    <property type="entry name" value="PROTEIN MGTC"/>
    <property type="match status" value="1"/>
</dbReference>
<feature type="transmembrane region" description="Helical" evidence="7">
    <location>
        <begin position="32"/>
        <end position="52"/>
    </location>
</feature>
<organism evidence="9 10">
    <name type="scientific">Pseudobythopirellula maris</name>
    <dbReference type="NCBI Taxonomy" id="2527991"/>
    <lineage>
        <taxon>Bacteria</taxon>
        <taxon>Pseudomonadati</taxon>
        <taxon>Planctomycetota</taxon>
        <taxon>Planctomycetia</taxon>
        <taxon>Pirellulales</taxon>
        <taxon>Lacipirellulaceae</taxon>
        <taxon>Pseudobythopirellula</taxon>
    </lineage>
</organism>
<name>A0A5C5ZNG9_9BACT</name>
<keyword evidence="5 7" id="KW-1133">Transmembrane helix</keyword>
<dbReference type="InterPro" id="IPR049177">
    <property type="entry name" value="MgtC_SapB_SrpB_YhiD_N"/>
</dbReference>
<protein>
    <submittedName>
        <fullName evidence="9">Putative Mg(2+) transport ATPase</fullName>
    </submittedName>
</protein>
<accession>A0A5C5ZNG9</accession>
<dbReference type="RefSeq" id="WP_146399531.1">
    <property type="nucleotide sequence ID" value="NZ_SJPQ01000002.1"/>
</dbReference>
<comment type="subcellular location">
    <subcellularLocation>
        <location evidence="1">Cell membrane</location>
        <topology evidence="1">Multi-pass membrane protein</topology>
    </subcellularLocation>
</comment>
<comment type="caution">
    <text evidence="9">The sequence shown here is derived from an EMBL/GenBank/DDBJ whole genome shotgun (WGS) entry which is preliminary data.</text>
</comment>
<dbReference type="PRINTS" id="PR01837">
    <property type="entry name" value="MGTCSAPBPROT"/>
</dbReference>
<evidence type="ECO:0000313" key="10">
    <source>
        <dbReference type="Proteomes" id="UP000315440"/>
    </source>
</evidence>
<dbReference type="Pfam" id="PF02308">
    <property type="entry name" value="MgtC"/>
    <property type="match status" value="1"/>
</dbReference>
<evidence type="ECO:0000256" key="7">
    <source>
        <dbReference type="SAM" id="Phobius"/>
    </source>
</evidence>
<evidence type="ECO:0000256" key="1">
    <source>
        <dbReference type="ARBA" id="ARBA00004651"/>
    </source>
</evidence>
<dbReference type="Proteomes" id="UP000315440">
    <property type="component" value="Unassembled WGS sequence"/>
</dbReference>
<dbReference type="PANTHER" id="PTHR33778:SF1">
    <property type="entry name" value="MAGNESIUM TRANSPORTER YHID-RELATED"/>
    <property type="match status" value="1"/>
</dbReference>
<feature type="transmembrane region" description="Helical" evidence="7">
    <location>
        <begin position="73"/>
        <end position="92"/>
    </location>
</feature>
<feature type="transmembrane region" description="Helical" evidence="7">
    <location>
        <begin position="104"/>
        <end position="137"/>
    </location>
</feature>
<evidence type="ECO:0000259" key="8">
    <source>
        <dbReference type="Pfam" id="PF02308"/>
    </source>
</evidence>
<keyword evidence="10" id="KW-1185">Reference proteome</keyword>
<keyword evidence="6 7" id="KW-0472">Membrane</keyword>
<comment type="similarity">
    <text evidence="2">Belongs to the MgtC/SapB family.</text>
</comment>
<dbReference type="GO" id="GO:0005886">
    <property type="term" value="C:plasma membrane"/>
    <property type="evidence" value="ECO:0007669"/>
    <property type="project" value="UniProtKB-SubCell"/>
</dbReference>
<gene>
    <name evidence="9" type="ORF">Mal64_19390</name>
</gene>
<dbReference type="EMBL" id="SJPQ01000002">
    <property type="protein sequence ID" value="TWT88457.1"/>
    <property type="molecule type" value="Genomic_DNA"/>
</dbReference>